<dbReference type="EMBL" id="AJVK01007544">
    <property type="status" value="NOT_ANNOTATED_CDS"/>
    <property type="molecule type" value="Genomic_DNA"/>
</dbReference>
<proteinExistence type="predicted"/>
<sequence>MSTALQRQLCLPSRHATYSMQGIGGAQSSIHSVTEATLHSKTSPHFYNMEFLVIPKITGDLPNWPASPKLLSIPPGVQLADPEWFVQKPVDILIGGDTYWDIVLDGNIHLGDGLPKLKPTTLGYIIVGCLNPVPQVLCNLSAVETLDQTLSRFWEVEDIPDDPPITDEQRAAELHFSSTYKRSSEGRFVVQLPFRKDSEGHMPTLGSSRSTAVQQIIFHSHDATKTLGIQWNARSDVFQFVSPISSVPVIDTKRGIASAVAKIFDPLGLISPVVIIAKILLQELHRAKIGWDSEIPSEHLQKWKYFVQQLQSVQDIEIPRWIMQKSTLSQIELHGFCDSSTKAYVAAIYFIGRDELGKGTSVLIVAKSRVAPIETQTIPRLELCGAVLLAELMLKIKDIFLPDKIYFWTDSTIVLGWINSPPDAYKVFVAKRVRRILKITKPEQWNHVPTNLNPADLISRGSYPAQLAALSLWWNGPPYLLGCQSAWPKNPTSSLAPEPEDSKQISLPIEIIEDSFFPGWIQTVSSLRKLQFRMAYILRFIHNLKNPKNWKRGPVSVEELESALRKLIFLDQFHHFPE</sequence>
<accession>A0A1B0DNE4</accession>
<dbReference type="EnsemblMetazoa" id="PPAI009989-RA">
    <property type="protein sequence ID" value="PPAI009989-PA"/>
    <property type="gene ID" value="PPAI009989"/>
</dbReference>
<dbReference type="VEuPathDB" id="VectorBase:PPAPM1_008660"/>
<reference evidence="1" key="1">
    <citation type="submission" date="2022-08" db="UniProtKB">
        <authorList>
            <consortium name="EnsemblMetazoa"/>
        </authorList>
    </citation>
    <scope>IDENTIFICATION</scope>
    <source>
        <strain evidence="1">Israel</strain>
    </source>
</reference>
<dbReference type="PANTHER" id="PTHR47331">
    <property type="entry name" value="PHD-TYPE DOMAIN-CONTAINING PROTEIN"/>
    <property type="match status" value="1"/>
</dbReference>
<name>A0A1B0DNE4_PHLPP</name>
<protein>
    <submittedName>
        <fullName evidence="1">Uncharacterized protein</fullName>
    </submittedName>
</protein>
<dbReference type="Proteomes" id="UP000092462">
    <property type="component" value="Unassembled WGS sequence"/>
</dbReference>
<dbReference type="InterPro" id="IPR008042">
    <property type="entry name" value="Retrotrans_Pao"/>
</dbReference>
<evidence type="ECO:0000313" key="2">
    <source>
        <dbReference type="Proteomes" id="UP000092462"/>
    </source>
</evidence>
<keyword evidence="2" id="KW-1185">Reference proteome</keyword>
<organism evidence="1 2">
    <name type="scientific">Phlebotomus papatasi</name>
    <name type="common">Sandfly</name>
    <dbReference type="NCBI Taxonomy" id="29031"/>
    <lineage>
        <taxon>Eukaryota</taxon>
        <taxon>Metazoa</taxon>
        <taxon>Ecdysozoa</taxon>
        <taxon>Arthropoda</taxon>
        <taxon>Hexapoda</taxon>
        <taxon>Insecta</taxon>
        <taxon>Pterygota</taxon>
        <taxon>Neoptera</taxon>
        <taxon>Endopterygota</taxon>
        <taxon>Diptera</taxon>
        <taxon>Nematocera</taxon>
        <taxon>Psychodoidea</taxon>
        <taxon>Psychodidae</taxon>
        <taxon>Phlebotomus</taxon>
        <taxon>Phlebotomus</taxon>
    </lineage>
</organism>
<evidence type="ECO:0000313" key="1">
    <source>
        <dbReference type="EnsemblMetazoa" id="PPAI009989-PA"/>
    </source>
</evidence>
<dbReference type="AlphaFoldDB" id="A0A1B0DNE4"/>
<dbReference type="VEuPathDB" id="VectorBase:PPAPM1_001624"/>
<dbReference type="Pfam" id="PF05380">
    <property type="entry name" value="Peptidase_A17"/>
    <property type="match status" value="1"/>
</dbReference>
<dbReference type="VEuPathDB" id="VectorBase:PPAI009989"/>